<comment type="similarity">
    <text evidence="1">Belongs to the glycosyltransferase 2 family.</text>
</comment>
<reference evidence="6" key="1">
    <citation type="submission" date="2017-09" db="EMBL/GenBank/DDBJ databases">
        <title>Depth-based differentiation of microbial function through sediment-hosted aquifers and enrichment of novel symbionts in the deep terrestrial subsurface.</title>
        <authorList>
            <person name="Probst A.J."/>
            <person name="Ladd B."/>
            <person name="Jarett J.K."/>
            <person name="Geller-Mcgrath D.E."/>
            <person name="Sieber C.M.K."/>
            <person name="Emerson J.B."/>
            <person name="Anantharaman K."/>
            <person name="Thomas B.C."/>
            <person name="Malmstrom R."/>
            <person name="Stieglmeier M."/>
            <person name="Klingl A."/>
            <person name="Woyke T."/>
            <person name="Ryan C.M."/>
            <person name="Banfield J.F."/>
        </authorList>
    </citation>
    <scope>NUCLEOTIDE SEQUENCE [LARGE SCALE GENOMIC DNA]</scope>
</reference>
<dbReference type="CDD" id="cd00761">
    <property type="entry name" value="Glyco_tranf_GTA_type"/>
    <property type="match status" value="1"/>
</dbReference>
<evidence type="ECO:0000256" key="1">
    <source>
        <dbReference type="ARBA" id="ARBA00006739"/>
    </source>
</evidence>
<evidence type="ECO:0000313" key="6">
    <source>
        <dbReference type="Proteomes" id="UP000231198"/>
    </source>
</evidence>
<protein>
    <recommendedName>
        <fullName evidence="4">Glycosyltransferase 2-like domain-containing protein</fullName>
    </recommendedName>
</protein>
<dbReference type="Gene3D" id="3.90.550.10">
    <property type="entry name" value="Spore Coat Polysaccharide Biosynthesis Protein SpsA, Chain A"/>
    <property type="match status" value="1"/>
</dbReference>
<dbReference type="Proteomes" id="UP000231198">
    <property type="component" value="Unassembled WGS sequence"/>
</dbReference>
<dbReference type="PANTHER" id="PTHR43630:SF1">
    <property type="entry name" value="POLY-BETA-1,6-N-ACETYL-D-GLUCOSAMINE SYNTHASE"/>
    <property type="match status" value="1"/>
</dbReference>
<sequence length="225" mass="25918">MRVSVVIPAYNEEVCIESCLKSLLHQTVMADEIILVDNNCTDRTCKIAQKFPVKIIVEKKQGMIWARNKGFDEVQFDIIARCDADVILPFDWVKKIKENFTCFPIDALTGKITYHDLPLSSPFFAELYLNILRLYQGGRETMLGPNMALTKNMWKKIRSEVCLDDSQVHEDVDLAIHILKHQGKIKRDSSLTVQASGRRITKDPLSFFLEYPVRLIKTITKHGRY</sequence>
<evidence type="ECO:0000259" key="4">
    <source>
        <dbReference type="Pfam" id="PF00535"/>
    </source>
</evidence>
<keyword evidence="2" id="KW-0328">Glycosyltransferase</keyword>
<gene>
    <name evidence="5" type="ORF">COT62_01040</name>
</gene>
<dbReference type="EMBL" id="PEZG01000023">
    <property type="protein sequence ID" value="PIS15930.1"/>
    <property type="molecule type" value="Genomic_DNA"/>
</dbReference>
<dbReference type="AlphaFoldDB" id="A0A2H0WTE2"/>
<dbReference type="SUPFAM" id="SSF53448">
    <property type="entry name" value="Nucleotide-diphospho-sugar transferases"/>
    <property type="match status" value="1"/>
</dbReference>
<keyword evidence="3" id="KW-0808">Transferase</keyword>
<dbReference type="PANTHER" id="PTHR43630">
    <property type="entry name" value="POLY-BETA-1,6-N-ACETYL-D-GLUCOSAMINE SYNTHASE"/>
    <property type="match status" value="1"/>
</dbReference>
<evidence type="ECO:0000256" key="3">
    <source>
        <dbReference type="ARBA" id="ARBA00022679"/>
    </source>
</evidence>
<accession>A0A2H0WTE2</accession>
<evidence type="ECO:0000256" key="2">
    <source>
        <dbReference type="ARBA" id="ARBA00022676"/>
    </source>
</evidence>
<name>A0A2H0WTE2_9BACT</name>
<dbReference type="InterPro" id="IPR029044">
    <property type="entry name" value="Nucleotide-diphossugar_trans"/>
</dbReference>
<proteinExistence type="inferred from homology"/>
<evidence type="ECO:0000313" key="5">
    <source>
        <dbReference type="EMBL" id="PIS15930.1"/>
    </source>
</evidence>
<organism evidence="5 6">
    <name type="scientific">Candidatus Roizmanbacteria bacterium CG09_land_8_20_14_0_10_41_9</name>
    <dbReference type="NCBI Taxonomy" id="1974850"/>
    <lineage>
        <taxon>Bacteria</taxon>
        <taxon>Candidatus Roizmaniibacteriota</taxon>
    </lineage>
</organism>
<dbReference type="InterPro" id="IPR001173">
    <property type="entry name" value="Glyco_trans_2-like"/>
</dbReference>
<feature type="domain" description="Glycosyltransferase 2-like" evidence="4">
    <location>
        <begin position="4"/>
        <end position="118"/>
    </location>
</feature>
<dbReference type="GO" id="GO:0016757">
    <property type="term" value="F:glycosyltransferase activity"/>
    <property type="evidence" value="ECO:0007669"/>
    <property type="project" value="UniProtKB-KW"/>
</dbReference>
<comment type="caution">
    <text evidence="5">The sequence shown here is derived from an EMBL/GenBank/DDBJ whole genome shotgun (WGS) entry which is preliminary data.</text>
</comment>
<dbReference type="Pfam" id="PF00535">
    <property type="entry name" value="Glycos_transf_2"/>
    <property type="match status" value="1"/>
</dbReference>